<dbReference type="AntiFam" id="ANF00007">
    <property type="entry name" value="Shadow ORF (opposite clpB)"/>
</dbReference>
<gene>
    <name evidence="1" type="ORF">UFOPK2334_01431</name>
</gene>
<proteinExistence type="predicted"/>
<organism evidence="1">
    <name type="scientific">freshwater metagenome</name>
    <dbReference type="NCBI Taxonomy" id="449393"/>
    <lineage>
        <taxon>unclassified sequences</taxon>
        <taxon>metagenomes</taxon>
        <taxon>ecological metagenomes</taxon>
    </lineage>
</organism>
<name>A0A6J6NGE3_9ZZZZ</name>
<sequence>MQLQRIIDFVFHALVRHSLITSGETKICFTQVLSTQVACHDDDGVAEVNTASLAVCKTTFFKNLQQRVEHVGVSFFNFVEQNNREWLATNCFSELTAFFVADVSRRRTNKATNGVLFHVFRHVERDESLVITEQEFSESLCKFCFTNTSWSEEDERTTRATRIFQAGACTTDALRNSFNGIFLTDDAFVKFAFHVEQLGGFFFCEFVHRDTGPDAEYFSNGFFVDFVEQIDARCFDFSFFFRLLFEQ</sequence>
<reference evidence="1" key="1">
    <citation type="submission" date="2020-05" db="EMBL/GenBank/DDBJ databases">
        <authorList>
            <person name="Chiriac C."/>
            <person name="Salcher M."/>
            <person name="Ghai R."/>
            <person name="Kavagutti S V."/>
        </authorList>
    </citation>
    <scope>NUCLEOTIDE SEQUENCE</scope>
</reference>
<evidence type="ECO:0000313" key="1">
    <source>
        <dbReference type="EMBL" id="CAB4685407.1"/>
    </source>
</evidence>
<protein>
    <submittedName>
        <fullName evidence="1">Unannotated protein</fullName>
    </submittedName>
</protein>
<dbReference type="EMBL" id="CAEZXA010000168">
    <property type="protein sequence ID" value="CAB4685407.1"/>
    <property type="molecule type" value="Genomic_DNA"/>
</dbReference>
<dbReference type="AlphaFoldDB" id="A0A6J6NGE3"/>
<accession>A0A6J6NGE3</accession>